<dbReference type="PANTHER" id="PTHR43547:SF2">
    <property type="entry name" value="HYBRID SIGNAL TRANSDUCTION HISTIDINE KINASE C"/>
    <property type="match status" value="1"/>
</dbReference>
<keyword evidence="6 14" id="KW-0812">Transmembrane</keyword>
<dbReference type="Pfam" id="PF13493">
    <property type="entry name" value="DUF4118"/>
    <property type="match status" value="1"/>
</dbReference>
<dbReference type="InterPro" id="IPR003661">
    <property type="entry name" value="HisK_dim/P_dom"/>
</dbReference>
<evidence type="ECO:0000256" key="12">
    <source>
        <dbReference type="ARBA" id="ARBA00023136"/>
    </source>
</evidence>
<dbReference type="EC" id="2.7.13.3" evidence="3"/>
<proteinExistence type="predicted"/>
<keyword evidence="8" id="KW-0418">Kinase</keyword>
<dbReference type="Gene3D" id="1.20.120.620">
    <property type="entry name" value="Backbone structure of the membrane domain of e. Coli histidine kinase receptor kdpd"/>
    <property type="match status" value="1"/>
</dbReference>
<dbReference type="CDD" id="cd00075">
    <property type="entry name" value="HATPase"/>
    <property type="match status" value="1"/>
</dbReference>
<gene>
    <name evidence="16" type="ORF">KDK_03880</name>
</gene>
<dbReference type="InterPro" id="IPR036890">
    <property type="entry name" value="HATPase_C_sf"/>
</dbReference>
<dbReference type="CDD" id="cd00082">
    <property type="entry name" value="HisKA"/>
    <property type="match status" value="1"/>
</dbReference>
<keyword evidence="12 14" id="KW-0472">Membrane</keyword>
<keyword evidence="9" id="KW-0067">ATP-binding</keyword>
<feature type="transmembrane region" description="Helical" evidence="14">
    <location>
        <begin position="121"/>
        <end position="141"/>
    </location>
</feature>
<keyword evidence="11" id="KW-0902">Two-component regulatory system</keyword>
<evidence type="ECO:0000256" key="1">
    <source>
        <dbReference type="ARBA" id="ARBA00000085"/>
    </source>
</evidence>
<feature type="transmembrane region" description="Helical" evidence="14">
    <location>
        <begin position="66"/>
        <end position="88"/>
    </location>
</feature>
<evidence type="ECO:0000313" key="16">
    <source>
        <dbReference type="EMBL" id="GCE16588.1"/>
    </source>
</evidence>
<dbReference type="Proteomes" id="UP000287188">
    <property type="component" value="Unassembled WGS sequence"/>
</dbReference>
<evidence type="ECO:0000256" key="10">
    <source>
        <dbReference type="ARBA" id="ARBA00022989"/>
    </source>
</evidence>
<evidence type="ECO:0000259" key="15">
    <source>
        <dbReference type="PROSITE" id="PS50109"/>
    </source>
</evidence>
<evidence type="ECO:0000256" key="3">
    <source>
        <dbReference type="ARBA" id="ARBA00012438"/>
    </source>
</evidence>
<dbReference type="GO" id="GO:0005524">
    <property type="term" value="F:ATP binding"/>
    <property type="evidence" value="ECO:0007669"/>
    <property type="project" value="UniProtKB-KW"/>
</dbReference>
<dbReference type="SMART" id="SM00387">
    <property type="entry name" value="HATPase_c"/>
    <property type="match status" value="1"/>
</dbReference>
<dbReference type="SUPFAM" id="SSF55874">
    <property type="entry name" value="ATPase domain of HSP90 chaperone/DNA topoisomerase II/histidine kinase"/>
    <property type="match status" value="1"/>
</dbReference>
<keyword evidence="17" id="KW-1185">Reference proteome</keyword>
<name>A0A402ABY4_9CHLR</name>
<organism evidence="16 17">
    <name type="scientific">Dictyobacter kobayashii</name>
    <dbReference type="NCBI Taxonomy" id="2014872"/>
    <lineage>
        <taxon>Bacteria</taxon>
        <taxon>Bacillati</taxon>
        <taxon>Chloroflexota</taxon>
        <taxon>Ktedonobacteria</taxon>
        <taxon>Ktedonobacterales</taxon>
        <taxon>Dictyobacteraceae</taxon>
        <taxon>Dictyobacter</taxon>
    </lineage>
</organism>
<dbReference type="SUPFAM" id="SSF47384">
    <property type="entry name" value="Homodimeric domain of signal transducing histidine kinase"/>
    <property type="match status" value="1"/>
</dbReference>
<dbReference type="InterPro" id="IPR003594">
    <property type="entry name" value="HATPase_dom"/>
</dbReference>
<feature type="transmembrane region" description="Helical" evidence="14">
    <location>
        <begin position="95"/>
        <end position="115"/>
    </location>
</feature>
<comment type="caution">
    <text evidence="16">The sequence shown here is derived from an EMBL/GenBank/DDBJ whole genome shotgun (WGS) entry which is preliminary data.</text>
</comment>
<sequence length="401" mass="45728">MKKELIYHNSPESPPLLISPLQQPPMTAKHAVDLPRWRHPVVGYLLSIPLVAVGLALPWIENVFARHYYFLCAPFFLIAVLVALVWGIGPSIFSIILGFLALDYFFVPPAGFLFFQAWQDLWLELPYLVAALAVTLITAWLEREHRQAQREARALRLRAEELEQANQQLTQSHRLKDIFFSRASHELKTPLTTIYGQAQLGLRRCDRLATSNTDLTLVRFSLEKIDDQTQRLQTLLEDLSDVEMMMAGKLRMQMAECDLCYLCQSLIDEQREASGRTIQLDMPKESVMIRGDSLRLTQVMINLVSNAIKYSLPDSPINVNLKKQDTHAELQVSNIGTPIPEAQWTSIFEPFYRVPDEEVTNKRGWGLGLAICRDIVFWHGGNIHVESSADQTTFFIELPLA</sequence>
<keyword evidence="7" id="KW-0547">Nucleotide-binding</keyword>
<dbReference type="InterPro" id="IPR004358">
    <property type="entry name" value="Sig_transdc_His_kin-like_C"/>
</dbReference>
<dbReference type="SMART" id="SM00388">
    <property type="entry name" value="HisKA"/>
    <property type="match status" value="1"/>
</dbReference>
<dbReference type="Pfam" id="PF02518">
    <property type="entry name" value="HATPase_c"/>
    <property type="match status" value="1"/>
</dbReference>
<comment type="catalytic activity">
    <reaction evidence="1">
        <text>ATP + protein L-histidine = ADP + protein N-phospho-L-histidine.</text>
        <dbReference type="EC" id="2.7.13.3"/>
    </reaction>
</comment>
<evidence type="ECO:0000256" key="2">
    <source>
        <dbReference type="ARBA" id="ARBA00004141"/>
    </source>
</evidence>
<dbReference type="Gene3D" id="3.30.565.10">
    <property type="entry name" value="Histidine kinase-like ATPase, C-terminal domain"/>
    <property type="match status" value="1"/>
</dbReference>
<keyword evidence="13" id="KW-0175">Coiled coil</keyword>
<evidence type="ECO:0000256" key="13">
    <source>
        <dbReference type="SAM" id="Coils"/>
    </source>
</evidence>
<dbReference type="RefSeq" id="WP_126548456.1">
    <property type="nucleotide sequence ID" value="NZ_BIFS01000001.1"/>
</dbReference>
<dbReference type="PRINTS" id="PR00344">
    <property type="entry name" value="BCTRLSENSOR"/>
</dbReference>
<protein>
    <recommendedName>
        <fullName evidence="3">histidine kinase</fullName>
        <ecNumber evidence="3">2.7.13.3</ecNumber>
    </recommendedName>
</protein>
<dbReference type="OrthoDB" id="152194at2"/>
<dbReference type="PROSITE" id="PS50109">
    <property type="entry name" value="HIS_KIN"/>
    <property type="match status" value="1"/>
</dbReference>
<evidence type="ECO:0000256" key="7">
    <source>
        <dbReference type="ARBA" id="ARBA00022741"/>
    </source>
</evidence>
<keyword evidence="10 14" id="KW-1133">Transmembrane helix</keyword>
<evidence type="ECO:0000256" key="14">
    <source>
        <dbReference type="SAM" id="Phobius"/>
    </source>
</evidence>
<feature type="transmembrane region" description="Helical" evidence="14">
    <location>
        <begin position="41"/>
        <end position="60"/>
    </location>
</feature>
<feature type="domain" description="Histidine kinase" evidence="15">
    <location>
        <begin position="182"/>
        <end position="401"/>
    </location>
</feature>
<evidence type="ECO:0000256" key="11">
    <source>
        <dbReference type="ARBA" id="ARBA00023012"/>
    </source>
</evidence>
<comment type="subcellular location">
    <subcellularLocation>
        <location evidence="2">Membrane</location>
        <topology evidence="2">Multi-pass membrane protein</topology>
    </subcellularLocation>
</comment>
<reference evidence="17" key="1">
    <citation type="submission" date="2018-12" db="EMBL/GenBank/DDBJ databases">
        <title>Tengunoibacter tsumagoiensis gen. nov., sp. nov., Dictyobacter kobayashii sp. nov., D. alpinus sp. nov., and D. joshuensis sp. nov. and description of Dictyobacteraceae fam. nov. within the order Ktedonobacterales isolated from Tengu-no-mugimeshi.</title>
        <authorList>
            <person name="Wang C.M."/>
            <person name="Zheng Y."/>
            <person name="Sakai Y."/>
            <person name="Toyoda A."/>
            <person name="Minakuchi Y."/>
            <person name="Abe K."/>
            <person name="Yokota A."/>
            <person name="Yabe S."/>
        </authorList>
    </citation>
    <scope>NUCLEOTIDE SEQUENCE [LARGE SCALE GENOMIC DNA]</scope>
    <source>
        <strain evidence="17">Uno11</strain>
    </source>
</reference>
<dbReference type="InterPro" id="IPR036097">
    <property type="entry name" value="HisK_dim/P_sf"/>
</dbReference>
<feature type="coiled-coil region" evidence="13">
    <location>
        <begin position="138"/>
        <end position="172"/>
    </location>
</feature>
<evidence type="ECO:0000256" key="6">
    <source>
        <dbReference type="ARBA" id="ARBA00022692"/>
    </source>
</evidence>
<evidence type="ECO:0000256" key="5">
    <source>
        <dbReference type="ARBA" id="ARBA00022679"/>
    </source>
</evidence>
<evidence type="ECO:0000256" key="4">
    <source>
        <dbReference type="ARBA" id="ARBA00022553"/>
    </source>
</evidence>
<dbReference type="Gene3D" id="1.10.287.130">
    <property type="match status" value="1"/>
</dbReference>
<evidence type="ECO:0000313" key="17">
    <source>
        <dbReference type="Proteomes" id="UP000287188"/>
    </source>
</evidence>
<dbReference type="InterPro" id="IPR038318">
    <property type="entry name" value="KdpD_sf"/>
</dbReference>
<keyword evidence="5" id="KW-0808">Transferase</keyword>
<keyword evidence="4" id="KW-0597">Phosphoprotein</keyword>
<dbReference type="GO" id="GO:0000155">
    <property type="term" value="F:phosphorelay sensor kinase activity"/>
    <property type="evidence" value="ECO:0007669"/>
    <property type="project" value="InterPro"/>
</dbReference>
<dbReference type="Pfam" id="PF00512">
    <property type="entry name" value="HisKA"/>
    <property type="match status" value="1"/>
</dbReference>
<accession>A0A402ABY4</accession>
<dbReference type="InterPro" id="IPR025201">
    <property type="entry name" value="KdpD_TM"/>
</dbReference>
<dbReference type="EMBL" id="BIFS01000001">
    <property type="protein sequence ID" value="GCE16588.1"/>
    <property type="molecule type" value="Genomic_DNA"/>
</dbReference>
<dbReference type="InterPro" id="IPR005467">
    <property type="entry name" value="His_kinase_dom"/>
</dbReference>
<dbReference type="PANTHER" id="PTHR43547">
    <property type="entry name" value="TWO-COMPONENT HISTIDINE KINASE"/>
    <property type="match status" value="1"/>
</dbReference>
<dbReference type="GO" id="GO:0016020">
    <property type="term" value="C:membrane"/>
    <property type="evidence" value="ECO:0007669"/>
    <property type="project" value="UniProtKB-SubCell"/>
</dbReference>
<dbReference type="FunFam" id="3.30.565.10:FF:000006">
    <property type="entry name" value="Sensor histidine kinase WalK"/>
    <property type="match status" value="1"/>
</dbReference>
<evidence type="ECO:0000256" key="9">
    <source>
        <dbReference type="ARBA" id="ARBA00022840"/>
    </source>
</evidence>
<evidence type="ECO:0000256" key="8">
    <source>
        <dbReference type="ARBA" id="ARBA00022777"/>
    </source>
</evidence>
<dbReference type="AlphaFoldDB" id="A0A402ABY4"/>